<feature type="region of interest" description="Disordered" evidence="1">
    <location>
        <begin position="1"/>
        <end position="43"/>
    </location>
</feature>
<comment type="caution">
    <text evidence="2">The sequence shown here is derived from an EMBL/GenBank/DDBJ whole genome shotgun (WGS) entry which is preliminary data.</text>
</comment>
<proteinExistence type="predicted"/>
<keyword evidence="2" id="KW-0808">Transferase</keyword>
<organism evidence="2 3">
    <name type="scientific">Striga asiatica</name>
    <name type="common">Asiatic witchweed</name>
    <name type="synonym">Buchnera asiatica</name>
    <dbReference type="NCBI Taxonomy" id="4170"/>
    <lineage>
        <taxon>Eukaryota</taxon>
        <taxon>Viridiplantae</taxon>
        <taxon>Streptophyta</taxon>
        <taxon>Embryophyta</taxon>
        <taxon>Tracheophyta</taxon>
        <taxon>Spermatophyta</taxon>
        <taxon>Magnoliopsida</taxon>
        <taxon>eudicotyledons</taxon>
        <taxon>Gunneridae</taxon>
        <taxon>Pentapetalae</taxon>
        <taxon>asterids</taxon>
        <taxon>lamiids</taxon>
        <taxon>Lamiales</taxon>
        <taxon>Orobanchaceae</taxon>
        <taxon>Buchnereae</taxon>
        <taxon>Striga</taxon>
    </lineage>
</organism>
<evidence type="ECO:0000313" key="2">
    <source>
        <dbReference type="EMBL" id="GER42818.1"/>
    </source>
</evidence>
<keyword evidence="2" id="KW-0418">Kinase</keyword>
<evidence type="ECO:0000313" key="3">
    <source>
        <dbReference type="Proteomes" id="UP000325081"/>
    </source>
</evidence>
<dbReference type="GO" id="GO:0016301">
    <property type="term" value="F:kinase activity"/>
    <property type="evidence" value="ECO:0007669"/>
    <property type="project" value="UniProtKB-KW"/>
</dbReference>
<name>A0A5A7QCU1_STRAF</name>
<dbReference type="InterPro" id="IPR013320">
    <property type="entry name" value="ConA-like_dom_sf"/>
</dbReference>
<keyword evidence="3" id="KW-1185">Reference proteome</keyword>
<sequence length="112" mass="12565">NLHLLEPIGSPVHLPRPKSPHSLSRQSGRCRSKRAPQPRYGLGHRPFRLDLESLRGRAPCPNEHHHKSESKNHLLVVDLVVLWNLDFSDPNYNHVGVDMNSAKLAAVATVGY</sequence>
<evidence type="ECO:0000256" key="1">
    <source>
        <dbReference type="SAM" id="MobiDB-lite"/>
    </source>
</evidence>
<accession>A0A5A7QCU1</accession>
<dbReference type="Gene3D" id="2.60.120.200">
    <property type="match status" value="1"/>
</dbReference>
<feature type="non-terminal residue" evidence="2">
    <location>
        <position position="1"/>
    </location>
</feature>
<reference evidence="3" key="1">
    <citation type="journal article" date="2019" name="Curr. Biol.">
        <title>Genome Sequence of Striga asiatica Provides Insight into the Evolution of Plant Parasitism.</title>
        <authorList>
            <person name="Yoshida S."/>
            <person name="Kim S."/>
            <person name="Wafula E.K."/>
            <person name="Tanskanen J."/>
            <person name="Kim Y.M."/>
            <person name="Honaas L."/>
            <person name="Yang Z."/>
            <person name="Spallek T."/>
            <person name="Conn C.E."/>
            <person name="Ichihashi Y."/>
            <person name="Cheong K."/>
            <person name="Cui S."/>
            <person name="Der J.P."/>
            <person name="Gundlach H."/>
            <person name="Jiao Y."/>
            <person name="Hori C."/>
            <person name="Ishida J.K."/>
            <person name="Kasahara H."/>
            <person name="Kiba T."/>
            <person name="Kim M.S."/>
            <person name="Koo N."/>
            <person name="Laohavisit A."/>
            <person name="Lee Y.H."/>
            <person name="Lumba S."/>
            <person name="McCourt P."/>
            <person name="Mortimer J.C."/>
            <person name="Mutuku J.M."/>
            <person name="Nomura T."/>
            <person name="Sasaki-Sekimoto Y."/>
            <person name="Seto Y."/>
            <person name="Wang Y."/>
            <person name="Wakatake T."/>
            <person name="Sakakibara H."/>
            <person name="Demura T."/>
            <person name="Yamaguchi S."/>
            <person name="Yoneyama K."/>
            <person name="Manabe R.I."/>
            <person name="Nelson D.C."/>
            <person name="Schulman A.H."/>
            <person name="Timko M.P."/>
            <person name="dePamphilis C.W."/>
            <person name="Choi D."/>
            <person name="Shirasu K."/>
        </authorList>
    </citation>
    <scope>NUCLEOTIDE SEQUENCE [LARGE SCALE GENOMIC DNA]</scope>
    <source>
        <strain evidence="3">cv. UVA1</strain>
    </source>
</reference>
<dbReference type="AlphaFoldDB" id="A0A5A7QCU1"/>
<dbReference type="EMBL" id="BKCP01006451">
    <property type="protein sequence ID" value="GER42818.1"/>
    <property type="molecule type" value="Genomic_DNA"/>
</dbReference>
<protein>
    <submittedName>
        <fullName evidence="2">Lectin protein kinase family protein</fullName>
    </submittedName>
</protein>
<dbReference type="SUPFAM" id="SSF49899">
    <property type="entry name" value="Concanavalin A-like lectins/glucanases"/>
    <property type="match status" value="1"/>
</dbReference>
<gene>
    <name evidence="2" type="ORF">STAS_19632</name>
</gene>
<dbReference type="Proteomes" id="UP000325081">
    <property type="component" value="Unassembled WGS sequence"/>
</dbReference>